<keyword evidence="1" id="KW-1133">Transmembrane helix</keyword>
<dbReference type="Proteomes" id="UP001202831">
    <property type="component" value="Unassembled WGS sequence"/>
</dbReference>
<feature type="transmembrane region" description="Helical" evidence="1">
    <location>
        <begin position="63"/>
        <end position="83"/>
    </location>
</feature>
<evidence type="ECO:0000313" key="3">
    <source>
        <dbReference type="Proteomes" id="UP001202831"/>
    </source>
</evidence>
<proteinExistence type="predicted"/>
<keyword evidence="1" id="KW-0812">Transmembrane</keyword>
<protein>
    <submittedName>
        <fullName evidence="2">DUF58 domain-containing protein</fullName>
    </submittedName>
</protein>
<gene>
    <name evidence="2" type="ORF">L2725_13975</name>
</gene>
<organism evidence="2 3">
    <name type="scientific">Shewanella corallii</name>
    <dbReference type="NCBI Taxonomy" id="560080"/>
    <lineage>
        <taxon>Bacteria</taxon>
        <taxon>Pseudomonadati</taxon>
        <taxon>Pseudomonadota</taxon>
        <taxon>Gammaproteobacteria</taxon>
        <taxon>Alteromonadales</taxon>
        <taxon>Shewanellaceae</taxon>
        <taxon>Shewanella</taxon>
    </lineage>
</organism>
<keyword evidence="1" id="KW-0472">Membrane</keyword>
<accession>A0ABT0N8W4</accession>
<dbReference type="EMBL" id="JAKIKT010000005">
    <property type="protein sequence ID" value="MCL2914871.1"/>
    <property type="molecule type" value="Genomic_DNA"/>
</dbReference>
<evidence type="ECO:0000256" key="1">
    <source>
        <dbReference type="SAM" id="Phobius"/>
    </source>
</evidence>
<feature type="transmembrane region" description="Helical" evidence="1">
    <location>
        <begin position="34"/>
        <end position="57"/>
    </location>
</feature>
<name>A0ABT0N8W4_9GAMM</name>
<reference evidence="2 3" key="1">
    <citation type="submission" date="2022-01" db="EMBL/GenBank/DDBJ databases">
        <title>Whole genome-based taxonomy of the Shewanellaceae.</title>
        <authorList>
            <person name="Martin-Rodriguez A.J."/>
        </authorList>
    </citation>
    <scope>NUCLEOTIDE SEQUENCE [LARGE SCALE GENOMIC DNA]</scope>
    <source>
        <strain evidence="2 3">DSM 21332</strain>
    </source>
</reference>
<comment type="caution">
    <text evidence="2">The sequence shown here is derived from an EMBL/GenBank/DDBJ whole genome shotgun (WGS) entry which is preliminary data.</text>
</comment>
<sequence length="321" mass="36065">MTVSTRTAHSGFWQRWLARRLPAAREHTLTHKGIFILPTGFGVFWLLLVLLLFLFGTNYQNNLVIGLAMLMASIFNTCLIFGYRNLAGLTIKGHWPAQVYAGETLAMPIQLESSHASWQVGLNYPKNRIAEITRITDSAVEVLVPVRHTQRGRMNPGRVRISSCYPMGLCRAWSHLDMAMSPLVFAKPEKPDDKRSYMDFHGNDDVNGGNQLNGVDEFSGLRDYIRGESLKQVAWKQLAQGRGMLTKQFEQPQGEAIWLVLPGADTELEKRLSALSYLVEYFSRDQHLFGLELNGEQVAPGADESHRLACQEAIALYGENA</sequence>
<evidence type="ECO:0000313" key="2">
    <source>
        <dbReference type="EMBL" id="MCL2914871.1"/>
    </source>
</evidence>
<dbReference type="RefSeq" id="WP_249249509.1">
    <property type="nucleotide sequence ID" value="NZ_JAKIKT010000005.1"/>
</dbReference>
<keyword evidence="3" id="KW-1185">Reference proteome</keyword>
<dbReference type="PANTHER" id="PTHR34351">
    <property type="entry name" value="SLR1927 PROTEIN-RELATED"/>
    <property type="match status" value="1"/>
</dbReference>
<dbReference type="PANTHER" id="PTHR34351:SF1">
    <property type="entry name" value="SLR1927 PROTEIN"/>
    <property type="match status" value="1"/>
</dbReference>